<keyword evidence="3" id="KW-1185">Reference proteome</keyword>
<feature type="transmembrane region" description="Helical" evidence="1">
    <location>
        <begin position="92"/>
        <end position="114"/>
    </location>
</feature>
<evidence type="ECO:0000313" key="3">
    <source>
        <dbReference type="Proteomes" id="UP000604046"/>
    </source>
</evidence>
<dbReference type="EMBL" id="CAJNDS010000080">
    <property type="protein sequence ID" value="CAE6947151.1"/>
    <property type="molecule type" value="Genomic_DNA"/>
</dbReference>
<keyword evidence="1" id="KW-0812">Transmembrane</keyword>
<dbReference type="OrthoDB" id="416366at2759"/>
<sequence>MEPCLVGESLILDPYENAGQHAGSIISFWSLSFLMLLHLGAVARNIRKDGKTRAVPALLAIFFLCSFISGILQAVAHSFITGTAQTHLLLTARLWLGFAAGIFLFLGASMGEALMHGSRDLDPPRILTWVLFVFGAGASVFAMALASEGDDYAQAAVMSAACLWADAFWIAMGRKMRREGAIEMSLLLPKVGGPLLMALAFWVLALLAP</sequence>
<comment type="caution">
    <text evidence="2">The sequence shown here is derived from an EMBL/GenBank/DDBJ whole genome shotgun (WGS) entry which is preliminary data.</text>
</comment>
<proteinExistence type="predicted"/>
<gene>
    <name evidence="2" type="ORF">SNAT2548_LOCUS1432</name>
</gene>
<organism evidence="2 3">
    <name type="scientific">Symbiodinium natans</name>
    <dbReference type="NCBI Taxonomy" id="878477"/>
    <lineage>
        <taxon>Eukaryota</taxon>
        <taxon>Sar</taxon>
        <taxon>Alveolata</taxon>
        <taxon>Dinophyceae</taxon>
        <taxon>Suessiales</taxon>
        <taxon>Symbiodiniaceae</taxon>
        <taxon>Symbiodinium</taxon>
    </lineage>
</organism>
<reference evidence="2" key="1">
    <citation type="submission" date="2021-02" db="EMBL/GenBank/DDBJ databases">
        <authorList>
            <person name="Dougan E. K."/>
            <person name="Rhodes N."/>
            <person name="Thang M."/>
            <person name="Chan C."/>
        </authorList>
    </citation>
    <scope>NUCLEOTIDE SEQUENCE</scope>
</reference>
<protein>
    <submittedName>
        <fullName evidence="2">Uncharacterized protein</fullName>
    </submittedName>
</protein>
<dbReference type="Proteomes" id="UP000604046">
    <property type="component" value="Unassembled WGS sequence"/>
</dbReference>
<keyword evidence="1" id="KW-0472">Membrane</keyword>
<evidence type="ECO:0000256" key="1">
    <source>
        <dbReference type="SAM" id="Phobius"/>
    </source>
</evidence>
<feature type="transmembrane region" description="Helical" evidence="1">
    <location>
        <begin position="126"/>
        <end position="146"/>
    </location>
</feature>
<feature type="transmembrane region" description="Helical" evidence="1">
    <location>
        <begin position="184"/>
        <end position="208"/>
    </location>
</feature>
<feature type="transmembrane region" description="Helical" evidence="1">
    <location>
        <begin position="55"/>
        <end position="80"/>
    </location>
</feature>
<feature type="non-terminal residue" evidence="2">
    <location>
        <position position="1"/>
    </location>
</feature>
<feature type="transmembrane region" description="Helical" evidence="1">
    <location>
        <begin position="22"/>
        <end position="43"/>
    </location>
</feature>
<feature type="transmembrane region" description="Helical" evidence="1">
    <location>
        <begin position="152"/>
        <end position="172"/>
    </location>
</feature>
<name>A0A812HEA8_9DINO</name>
<dbReference type="AlphaFoldDB" id="A0A812HEA8"/>
<evidence type="ECO:0000313" key="2">
    <source>
        <dbReference type="EMBL" id="CAE6947151.1"/>
    </source>
</evidence>
<accession>A0A812HEA8</accession>
<keyword evidence="1" id="KW-1133">Transmembrane helix</keyword>